<dbReference type="PROSITE" id="PS50095">
    <property type="entry name" value="PLAT"/>
    <property type="match status" value="1"/>
</dbReference>
<feature type="domain" description="PLAT" evidence="2">
    <location>
        <begin position="89"/>
        <end position="204"/>
    </location>
</feature>
<evidence type="ECO:0000313" key="3">
    <source>
        <dbReference type="EMBL" id="THU58151.1"/>
    </source>
</evidence>
<organism evidence="3 4">
    <name type="scientific">Musa balbisiana</name>
    <name type="common">Banana</name>
    <dbReference type="NCBI Taxonomy" id="52838"/>
    <lineage>
        <taxon>Eukaryota</taxon>
        <taxon>Viridiplantae</taxon>
        <taxon>Streptophyta</taxon>
        <taxon>Embryophyta</taxon>
        <taxon>Tracheophyta</taxon>
        <taxon>Spermatophyta</taxon>
        <taxon>Magnoliopsida</taxon>
        <taxon>Liliopsida</taxon>
        <taxon>Zingiberales</taxon>
        <taxon>Musaceae</taxon>
        <taxon>Musa</taxon>
    </lineage>
</organism>
<comment type="caution">
    <text evidence="1">Lacks conserved residue(s) required for the propagation of feature annotation.</text>
</comment>
<dbReference type="InterPro" id="IPR036392">
    <property type="entry name" value="PLAT/LH2_dom_sf"/>
</dbReference>
<comment type="caution">
    <text evidence="3">The sequence shown here is derived from an EMBL/GenBank/DDBJ whole genome shotgun (WGS) entry which is preliminary data.</text>
</comment>
<gene>
    <name evidence="3" type="ORF">C4D60_Mb03t11150</name>
</gene>
<evidence type="ECO:0000259" key="2">
    <source>
        <dbReference type="PROSITE" id="PS50095"/>
    </source>
</evidence>
<reference evidence="3 4" key="1">
    <citation type="journal article" date="2019" name="Nat. Plants">
        <title>Genome sequencing of Musa balbisiana reveals subgenome evolution and function divergence in polyploid bananas.</title>
        <authorList>
            <person name="Yao X."/>
        </authorList>
    </citation>
    <scope>NUCLEOTIDE SEQUENCE [LARGE SCALE GENOMIC DNA]</scope>
    <source>
        <strain evidence="4">cv. DH-PKW</strain>
        <tissue evidence="3">Leaves</tissue>
    </source>
</reference>
<dbReference type="AlphaFoldDB" id="A0A4S8J962"/>
<dbReference type="SUPFAM" id="SSF49723">
    <property type="entry name" value="Lipase/lipooxygenase domain (PLAT/LH2 domain)"/>
    <property type="match status" value="1"/>
</dbReference>
<protein>
    <recommendedName>
        <fullName evidence="2">PLAT domain-containing protein</fullName>
    </recommendedName>
</protein>
<accession>A0A4S8J962</accession>
<dbReference type="EMBL" id="PYDT01000006">
    <property type="protein sequence ID" value="THU58151.1"/>
    <property type="molecule type" value="Genomic_DNA"/>
</dbReference>
<proteinExistence type="predicted"/>
<dbReference type="InterPro" id="IPR001024">
    <property type="entry name" value="PLAT/LH2_dom"/>
</dbReference>
<dbReference type="Proteomes" id="UP000317650">
    <property type="component" value="Chromosome 3"/>
</dbReference>
<name>A0A4S8J962_MUSBA</name>
<keyword evidence="4" id="KW-1185">Reference proteome</keyword>
<evidence type="ECO:0000256" key="1">
    <source>
        <dbReference type="PROSITE-ProRule" id="PRU00152"/>
    </source>
</evidence>
<evidence type="ECO:0000313" key="4">
    <source>
        <dbReference type="Proteomes" id="UP000317650"/>
    </source>
</evidence>
<dbReference type="SMART" id="SM00308">
    <property type="entry name" value="LH2"/>
    <property type="match status" value="1"/>
</dbReference>
<dbReference type="STRING" id="52838.A0A4S8J962"/>
<dbReference type="Gene3D" id="2.60.60.20">
    <property type="entry name" value="PLAT/LH2 domain"/>
    <property type="match status" value="1"/>
</dbReference>
<sequence length="204" mass="21487">MLKQGLRAPTHAPSLFLSHKPLLSGHGASCVPMLSSSSSSARRGRATRRRRQICCSASAEESTPSVVAAAKRPVTVNAVLTVLPTVGGAFAHIGITRGLDDIGDLLGKSLHLELVSAELDSATGLEKKTIAAYAHKANHGVEAAKYEASFSVPPSFGEIGAVFVRNEHHKEMYLSDIVLSSADDSIAAEDDRRSTIVGNAPINH</sequence>